<reference evidence="2" key="2">
    <citation type="submission" date="2025-08" db="UniProtKB">
        <authorList>
            <consortium name="Ensembl"/>
        </authorList>
    </citation>
    <scope>IDENTIFICATION</scope>
    <source>
        <strain evidence="2">17573</strain>
    </source>
</reference>
<keyword evidence="1" id="KW-0732">Signal</keyword>
<reference evidence="2" key="1">
    <citation type="submission" date="2019-01" db="EMBL/GenBank/DDBJ databases">
        <authorList>
            <person name="Graves T."/>
            <person name="Eichler E.E."/>
            <person name="Wilson R.K."/>
        </authorList>
    </citation>
    <scope>NUCLEOTIDE SEQUENCE [LARGE SCALE GENOMIC DNA]</scope>
    <source>
        <strain evidence="2">17573</strain>
    </source>
</reference>
<dbReference type="Ensembl" id="ENSMMUT00000097627.1">
    <property type="protein sequence ID" value="ENSMMUP00000062540.1"/>
    <property type="gene ID" value="ENSMMUG00000059647.1"/>
</dbReference>
<dbReference type="InParanoid" id="A0A5F7ZBJ1"/>
<evidence type="ECO:0000313" key="2">
    <source>
        <dbReference type="Ensembl" id="ENSMMUP00000062540.1"/>
    </source>
</evidence>
<proteinExistence type="predicted"/>
<accession>A0A5F7ZBJ1</accession>
<dbReference type="VEuPathDB" id="HostDB:ENSMMUG00000059647"/>
<dbReference type="AlphaFoldDB" id="A0A5F7ZBJ1"/>
<dbReference type="Proteomes" id="UP000006718">
    <property type="component" value="Unassembled WGS sequence"/>
</dbReference>
<dbReference type="PANTHER" id="PTHR46254">
    <property type="entry name" value="PROTEIN GVQW1-RELATED"/>
    <property type="match status" value="1"/>
</dbReference>
<evidence type="ECO:0000313" key="3">
    <source>
        <dbReference type="Proteomes" id="UP000006718"/>
    </source>
</evidence>
<feature type="signal peptide" evidence="1">
    <location>
        <begin position="1"/>
        <end position="18"/>
    </location>
</feature>
<keyword evidence="3" id="KW-1185">Reference proteome</keyword>
<reference evidence="2" key="3">
    <citation type="submission" date="2025-09" db="UniProtKB">
        <authorList>
            <consortium name="Ensembl"/>
        </authorList>
    </citation>
    <scope>IDENTIFICATION</scope>
    <source>
        <strain evidence="2">17573</strain>
    </source>
</reference>
<dbReference type="GeneTree" id="ENSGT00940000161627"/>
<name>A0A5F7ZBJ1_MACMU</name>
<dbReference type="PANTHER" id="PTHR46254:SF12">
    <property type="entry name" value="RNA BINDING MOTIF SINGLE STRANDED INTERACTING PROTEIN 2"/>
    <property type="match status" value="1"/>
</dbReference>
<protein>
    <submittedName>
        <fullName evidence="2">Uncharacterized protein</fullName>
    </submittedName>
</protein>
<organism evidence="2 3">
    <name type="scientific">Macaca mulatta</name>
    <name type="common">Rhesus macaque</name>
    <dbReference type="NCBI Taxonomy" id="9544"/>
    <lineage>
        <taxon>Eukaryota</taxon>
        <taxon>Metazoa</taxon>
        <taxon>Chordata</taxon>
        <taxon>Craniata</taxon>
        <taxon>Vertebrata</taxon>
        <taxon>Euteleostomi</taxon>
        <taxon>Mammalia</taxon>
        <taxon>Eutheria</taxon>
        <taxon>Euarchontoglires</taxon>
        <taxon>Primates</taxon>
        <taxon>Haplorrhini</taxon>
        <taxon>Catarrhini</taxon>
        <taxon>Cercopithecidae</taxon>
        <taxon>Cercopithecinae</taxon>
        <taxon>Macaca</taxon>
    </lineage>
</organism>
<sequence>FLICFFFFETEFCCVTQAGVQWYDLSSLQPPSPGFKLFSCLSLLSSWDYRNAPPHPANLLILVETEFYCVGQAGLQLPTSGDPPASVSQSAGIIGVNHHAWLNFCREGGSLCCLGWSRTPGFKQSFYLGFPKCWDYRCEPLYPVQSWTFFHASVCVYVCVWSCHLNSCMIFSGMHISLIQSLV</sequence>
<dbReference type="PRINTS" id="PR02045">
    <property type="entry name" value="F138DOMAIN"/>
</dbReference>
<evidence type="ECO:0000256" key="1">
    <source>
        <dbReference type="SAM" id="SignalP"/>
    </source>
</evidence>
<feature type="chain" id="PRO_5023804181" evidence="1">
    <location>
        <begin position="19"/>
        <end position="183"/>
    </location>
</feature>